<evidence type="ECO:0000313" key="2">
    <source>
        <dbReference type="EMBL" id="MCR6509907.1"/>
    </source>
</evidence>
<gene>
    <name evidence="2" type="ORF">M1B78_17565</name>
</gene>
<proteinExistence type="predicted"/>
<dbReference type="Proteomes" id="UP001143810">
    <property type="component" value="Unassembled WGS sequence"/>
</dbReference>
<accession>A0A9X2P3U5</accession>
<dbReference type="Gene3D" id="3.40.50.2000">
    <property type="entry name" value="Glycogen Phosphorylase B"/>
    <property type="match status" value="2"/>
</dbReference>
<dbReference type="PANTHER" id="PTHR46401:SF2">
    <property type="entry name" value="GLYCOSYLTRANSFERASE WBBK-RELATED"/>
    <property type="match status" value="1"/>
</dbReference>
<dbReference type="GO" id="GO:0016757">
    <property type="term" value="F:glycosyltransferase activity"/>
    <property type="evidence" value="ECO:0007669"/>
    <property type="project" value="TreeGrafter"/>
</dbReference>
<comment type="caution">
    <text evidence="2">The sequence shown here is derived from an EMBL/GenBank/DDBJ whole genome shotgun (WGS) entry which is preliminary data.</text>
</comment>
<dbReference type="EMBL" id="JAMZEE010000068">
    <property type="protein sequence ID" value="MCR6509907.1"/>
    <property type="molecule type" value="Genomic_DNA"/>
</dbReference>
<sequence>MKKRIALITKGFTGSTFPLAKQFLEMGYAVDIYLFYYISFSELEAFNCSYQSSKYGVEEIAVNNWIEMFSYFGESDSVRLFSLKMPRPYERIPIVRNVIGWYSDYYATKSSSFINEQNYEIVNIIGGYYSCEYLPFLKKLNCKIVVSLHEVCNHFHPDFSKPSPLLKYLFKSSIDIIIYSDNSLCDIFNYKDIKREKIHRLNFGLFETYKTISVKNTLFLPEKYFLFFGSMLPYKGLPILNEAMKLLADYRFCCKLVVAGKGNDPCLEDLSNNPNVLLINKRLSNAELCEVISQSSFVICPYITMSQSGIPQTVYTFGKPIIASDLDGFKEILTHKKNGLLFANNKPIELAECIKMFLNNEKLLANCSSQVMSFEKEYPEFCWSNIALKFVLKFVNK</sequence>
<organism evidence="2 3">
    <name type="scientific">Bacteroides muris</name>
    <name type="common">ex Fokt et al. 2023</name>
    <dbReference type="NCBI Taxonomy" id="2937417"/>
    <lineage>
        <taxon>Bacteria</taxon>
        <taxon>Pseudomonadati</taxon>
        <taxon>Bacteroidota</taxon>
        <taxon>Bacteroidia</taxon>
        <taxon>Bacteroidales</taxon>
        <taxon>Bacteroidaceae</taxon>
        <taxon>Bacteroides</taxon>
    </lineage>
</organism>
<evidence type="ECO:0000313" key="3">
    <source>
        <dbReference type="Proteomes" id="UP001143810"/>
    </source>
</evidence>
<dbReference type="RefSeq" id="WP_176468550.1">
    <property type="nucleotide sequence ID" value="NZ_JAMZEE010000068.1"/>
</dbReference>
<evidence type="ECO:0000256" key="1">
    <source>
        <dbReference type="ARBA" id="ARBA00022679"/>
    </source>
</evidence>
<dbReference type="AlphaFoldDB" id="A0A9X2P3U5"/>
<dbReference type="Pfam" id="PF13692">
    <property type="entry name" value="Glyco_trans_1_4"/>
    <property type="match status" value="1"/>
</dbReference>
<protein>
    <submittedName>
        <fullName evidence="2">Glycosyltransferase</fullName>
    </submittedName>
</protein>
<dbReference type="CDD" id="cd03801">
    <property type="entry name" value="GT4_PimA-like"/>
    <property type="match status" value="1"/>
</dbReference>
<dbReference type="SUPFAM" id="SSF53756">
    <property type="entry name" value="UDP-Glycosyltransferase/glycogen phosphorylase"/>
    <property type="match status" value="1"/>
</dbReference>
<dbReference type="GO" id="GO:0009103">
    <property type="term" value="P:lipopolysaccharide biosynthetic process"/>
    <property type="evidence" value="ECO:0007669"/>
    <property type="project" value="TreeGrafter"/>
</dbReference>
<name>A0A9X2P3U5_9BACE</name>
<dbReference type="PANTHER" id="PTHR46401">
    <property type="entry name" value="GLYCOSYLTRANSFERASE WBBK-RELATED"/>
    <property type="match status" value="1"/>
</dbReference>
<keyword evidence="1" id="KW-0808">Transferase</keyword>
<reference evidence="2" key="2">
    <citation type="submission" date="2022-04" db="EMBL/GenBank/DDBJ databases">
        <authorList>
            <person name="Fokt H."/>
            <person name="Baines J."/>
        </authorList>
    </citation>
    <scope>NUCLEOTIDE SEQUENCE</scope>
    <source>
        <strain evidence="2">KH569_7</strain>
    </source>
</reference>
<reference evidence="2" key="1">
    <citation type="journal article" date="2022" name="Arch. Microbiol.">
        <title>Bacteroides muris sp. nov. isolated from the cecum of wild-derived house mice.</title>
        <authorList>
            <person name="Fokt H."/>
            <person name="Unni R."/>
            <person name="Repnik U."/>
            <person name="Schmitz R.A."/>
            <person name="Bramkamp M."/>
            <person name="Baines J.F."/>
            <person name="Unterweger D."/>
        </authorList>
    </citation>
    <scope>NUCLEOTIDE SEQUENCE</scope>
    <source>
        <strain evidence="2">KH569_7</strain>
    </source>
</reference>